<sequence length="130" mass="13589">MTATTEEKAAATTAKEEAMAAIDEGNRGPAMEVRLCGGHVSFGHDHGEETRPTTVTASKRVRGASTSASSESFSTVTSSATFTSSEVHTNAEETRLTTATASKRVRGASTSTKVEAKVDISAQAIQIPHY</sequence>
<evidence type="ECO:0000313" key="2">
    <source>
        <dbReference type="EMBL" id="KAK9999231.1"/>
    </source>
</evidence>
<reference evidence="2 3" key="1">
    <citation type="submission" date="2024-01" db="EMBL/GenBank/DDBJ databases">
        <title>A telomere-to-telomere, gap-free genome of sweet tea (Lithocarpus litseifolius).</title>
        <authorList>
            <person name="Zhou J."/>
        </authorList>
    </citation>
    <scope>NUCLEOTIDE SEQUENCE [LARGE SCALE GENOMIC DNA]</scope>
    <source>
        <strain evidence="2">Zhou-2022a</strain>
        <tissue evidence="2">Leaf</tissue>
    </source>
</reference>
<keyword evidence="3" id="KW-1185">Reference proteome</keyword>
<organism evidence="2 3">
    <name type="scientific">Lithocarpus litseifolius</name>
    <dbReference type="NCBI Taxonomy" id="425828"/>
    <lineage>
        <taxon>Eukaryota</taxon>
        <taxon>Viridiplantae</taxon>
        <taxon>Streptophyta</taxon>
        <taxon>Embryophyta</taxon>
        <taxon>Tracheophyta</taxon>
        <taxon>Spermatophyta</taxon>
        <taxon>Magnoliopsida</taxon>
        <taxon>eudicotyledons</taxon>
        <taxon>Gunneridae</taxon>
        <taxon>Pentapetalae</taxon>
        <taxon>rosids</taxon>
        <taxon>fabids</taxon>
        <taxon>Fagales</taxon>
        <taxon>Fagaceae</taxon>
        <taxon>Lithocarpus</taxon>
    </lineage>
</organism>
<dbReference type="EMBL" id="JAZDWU010000006">
    <property type="protein sequence ID" value="KAK9999231.1"/>
    <property type="molecule type" value="Genomic_DNA"/>
</dbReference>
<feature type="compositionally biased region" description="Basic and acidic residues" evidence="1">
    <location>
        <begin position="42"/>
        <end position="51"/>
    </location>
</feature>
<feature type="region of interest" description="Disordered" evidence="1">
    <location>
        <begin position="38"/>
        <end position="96"/>
    </location>
</feature>
<feature type="compositionally biased region" description="Low complexity" evidence="1">
    <location>
        <begin position="65"/>
        <end position="87"/>
    </location>
</feature>
<gene>
    <name evidence="2" type="ORF">SO802_018834</name>
</gene>
<dbReference type="AlphaFoldDB" id="A0AAW2CME8"/>
<protein>
    <submittedName>
        <fullName evidence="2">Uncharacterized protein</fullName>
    </submittedName>
</protein>
<dbReference type="Proteomes" id="UP001459277">
    <property type="component" value="Unassembled WGS sequence"/>
</dbReference>
<evidence type="ECO:0000256" key="1">
    <source>
        <dbReference type="SAM" id="MobiDB-lite"/>
    </source>
</evidence>
<feature type="compositionally biased region" description="Basic and acidic residues" evidence="1">
    <location>
        <begin position="1"/>
        <end position="18"/>
    </location>
</feature>
<name>A0AAW2CME8_9ROSI</name>
<comment type="caution">
    <text evidence="2">The sequence shown here is derived from an EMBL/GenBank/DDBJ whole genome shotgun (WGS) entry which is preliminary data.</text>
</comment>
<feature type="region of interest" description="Disordered" evidence="1">
    <location>
        <begin position="1"/>
        <end position="26"/>
    </location>
</feature>
<proteinExistence type="predicted"/>
<accession>A0AAW2CME8</accession>
<evidence type="ECO:0000313" key="3">
    <source>
        <dbReference type="Proteomes" id="UP001459277"/>
    </source>
</evidence>